<dbReference type="InterPro" id="IPR002591">
    <property type="entry name" value="Phosphodiest/P_Trfase"/>
</dbReference>
<comment type="caution">
    <text evidence="1">The sequence shown here is derived from an EMBL/GenBank/DDBJ whole genome shotgun (WGS) entry which is preliminary data.</text>
</comment>
<dbReference type="Proteomes" id="UP001381693">
    <property type="component" value="Unassembled WGS sequence"/>
</dbReference>
<dbReference type="AlphaFoldDB" id="A0AAN9AEP9"/>
<keyword evidence="2" id="KW-1185">Reference proteome</keyword>
<name>A0AAN9AEP9_HALRR</name>
<dbReference type="Gene3D" id="3.30.1360.180">
    <property type="match status" value="1"/>
</dbReference>
<gene>
    <name evidence="1" type="ORF">SK128_014600</name>
</gene>
<evidence type="ECO:0000313" key="2">
    <source>
        <dbReference type="Proteomes" id="UP001381693"/>
    </source>
</evidence>
<proteinExistence type="predicted"/>
<sequence length="170" mass="18686">MEQLSCKHNSMRVFERAGLPTRLHFAKNRRIEDIVLDMDPGYTASVTSDWYLMGQHGYDNYATVMNETPPPTSSFPSGDLGPLLGMSGCSGDLSAPEEWLQALDISSGEQATLEAYHSPWGIPHSGSLPADLTLLHHRDHLTGRSPVIVLQSLASEKILYIESLHVIKAS</sequence>
<protein>
    <submittedName>
        <fullName evidence="1">Uncharacterized protein</fullName>
    </submittedName>
</protein>
<organism evidence="1 2">
    <name type="scientific">Halocaridina rubra</name>
    <name type="common">Hawaiian red shrimp</name>
    <dbReference type="NCBI Taxonomy" id="373956"/>
    <lineage>
        <taxon>Eukaryota</taxon>
        <taxon>Metazoa</taxon>
        <taxon>Ecdysozoa</taxon>
        <taxon>Arthropoda</taxon>
        <taxon>Crustacea</taxon>
        <taxon>Multicrustacea</taxon>
        <taxon>Malacostraca</taxon>
        <taxon>Eumalacostraca</taxon>
        <taxon>Eucarida</taxon>
        <taxon>Decapoda</taxon>
        <taxon>Pleocyemata</taxon>
        <taxon>Caridea</taxon>
        <taxon>Atyoidea</taxon>
        <taxon>Atyidae</taxon>
        <taxon>Halocaridina</taxon>
    </lineage>
</organism>
<dbReference type="InterPro" id="IPR017850">
    <property type="entry name" value="Alkaline_phosphatase_core_sf"/>
</dbReference>
<dbReference type="Pfam" id="PF01663">
    <property type="entry name" value="Phosphodiest"/>
    <property type="match status" value="1"/>
</dbReference>
<dbReference type="EMBL" id="JAXCGZ010002629">
    <property type="protein sequence ID" value="KAK7083710.1"/>
    <property type="molecule type" value="Genomic_DNA"/>
</dbReference>
<dbReference type="SUPFAM" id="SSF53649">
    <property type="entry name" value="Alkaline phosphatase-like"/>
    <property type="match status" value="1"/>
</dbReference>
<accession>A0AAN9AEP9</accession>
<reference evidence="1 2" key="1">
    <citation type="submission" date="2023-11" db="EMBL/GenBank/DDBJ databases">
        <title>Halocaridina rubra genome assembly.</title>
        <authorList>
            <person name="Smith C."/>
        </authorList>
    </citation>
    <scope>NUCLEOTIDE SEQUENCE [LARGE SCALE GENOMIC DNA]</scope>
    <source>
        <strain evidence="1">EP-1</strain>
        <tissue evidence="1">Whole</tissue>
    </source>
</reference>
<evidence type="ECO:0000313" key="1">
    <source>
        <dbReference type="EMBL" id="KAK7083710.1"/>
    </source>
</evidence>